<dbReference type="RefSeq" id="WP_091188028.1">
    <property type="nucleotide sequence ID" value="NZ_FOMT01000004.1"/>
</dbReference>
<evidence type="ECO:0000256" key="3">
    <source>
        <dbReference type="PIRSR" id="PIRSR039004-3"/>
    </source>
</evidence>
<reference evidence="5" key="1">
    <citation type="submission" date="2016-10" db="EMBL/GenBank/DDBJ databases">
        <authorList>
            <person name="Varghese N."/>
            <person name="Submissions S."/>
        </authorList>
    </citation>
    <scope>NUCLEOTIDE SEQUENCE [LARGE SCALE GENOMIC DNA]</scope>
    <source>
        <strain evidence="5">CGMCC 1.10784</strain>
    </source>
</reference>
<dbReference type="PIRSF" id="PIRSF039004">
    <property type="entry name" value="ADE_EF_0837"/>
    <property type="match status" value="1"/>
</dbReference>
<evidence type="ECO:0000313" key="4">
    <source>
        <dbReference type="EMBL" id="SFE72398.1"/>
    </source>
</evidence>
<dbReference type="GO" id="GO:0046872">
    <property type="term" value="F:metal ion binding"/>
    <property type="evidence" value="ECO:0007669"/>
    <property type="project" value="UniProtKB-KW"/>
</dbReference>
<evidence type="ECO:0000256" key="1">
    <source>
        <dbReference type="PIRSR" id="PIRSR039004-1"/>
    </source>
</evidence>
<feature type="binding site" description="via carbamate group" evidence="1">
    <location>
        <position position="153"/>
    </location>
    <ligand>
        <name>Zn(2+)</name>
        <dbReference type="ChEBI" id="CHEBI:29105"/>
        <label>2</label>
    </ligand>
</feature>
<dbReference type="SUPFAM" id="SSF51556">
    <property type="entry name" value="Metallo-dependent hydrolases"/>
    <property type="match status" value="1"/>
</dbReference>
<dbReference type="InterPro" id="IPR047601">
    <property type="entry name" value="EF_0837-like"/>
</dbReference>
<name>A0A1I2CVT8_9BACL</name>
<feature type="binding site" evidence="1">
    <location>
        <position position="61"/>
    </location>
    <ligand>
        <name>Zn(2+)</name>
        <dbReference type="ChEBI" id="CHEBI:29105"/>
        <label>1</label>
    </ligand>
</feature>
<dbReference type="NCBIfam" id="NF006689">
    <property type="entry name" value="PRK09237.1"/>
    <property type="match status" value="1"/>
</dbReference>
<dbReference type="InterPro" id="IPR020043">
    <property type="entry name" value="Deacetylase_Atu3266-like"/>
</dbReference>
<dbReference type="EMBL" id="FOMT01000004">
    <property type="protein sequence ID" value="SFE72398.1"/>
    <property type="molecule type" value="Genomic_DNA"/>
</dbReference>
<feature type="modified residue" description="N6-carboxylysine" evidence="2">
    <location>
        <position position="153"/>
    </location>
</feature>
<protein>
    <submittedName>
        <fullName evidence="4">Dihydroorotase</fullName>
    </submittedName>
</protein>
<dbReference type="PANTHER" id="PTHR42717">
    <property type="entry name" value="DIHYDROOROTASE-RELATED"/>
    <property type="match status" value="1"/>
</dbReference>
<accession>A0A1I2CVT8</accession>
<dbReference type="OrthoDB" id="9796020at2"/>
<dbReference type="SUPFAM" id="SSF51338">
    <property type="entry name" value="Composite domain of metallo-dependent hydrolases"/>
    <property type="match status" value="1"/>
</dbReference>
<gene>
    <name evidence="4" type="ORF">SAMN05216378_3846</name>
</gene>
<dbReference type="GO" id="GO:0016810">
    <property type="term" value="F:hydrolase activity, acting on carbon-nitrogen (but not peptide) bonds"/>
    <property type="evidence" value="ECO:0007669"/>
    <property type="project" value="InterPro"/>
</dbReference>
<keyword evidence="1" id="KW-0479">Metal-binding</keyword>
<dbReference type="AlphaFoldDB" id="A0A1I2CVT8"/>
<dbReference type="NCBIfam" id="TIGR03583">
    <property type="entry name" value="EF_0837"/>
    <property type="match status" value="1"/>
</dbReference>
<organism evidence="4 5">
    <name type="scientific">Paenibacillus catalpae</name>
    <dbReference type="NCBI Taxonomy" id="1045775"/>
    <lineage>
        <taxon>Bacteria</taxon>
        <taxon>Bacillati</taxon>
        <taxon>Bacillota</taxon>
        <taxon>Bacilli</taxon>
        <taxon>Bacillales</taxon>
        <taxon>Paenibacillaceae</taxon>
        <taxon>Paenibacillus</taxon>
    </lineage>
</organism>
<evidence type="ECO:0000256" key="2">
    <source>
        <dbReference type="PIRSR" id="PIRSR039004-2"/>
    </source>
</evidence>
<dbReference type="GO" id="GO:0019213">
    <property type="term" value="F:deacetylase activity"/>
    <property type="evidence" value="ECO:0007669"/>
    <property type="project" value="InterPro"/>
</dbReference>
<dbReference type="Gene3D" id="3.20.20.140">
    <property type="entry name" value="Metal-dependent hydrolases"/>
    <property type="match status" value="1"/>
</dbReference>
<feature type="binding site" evidence="1">
    <location>
        <position position="270"/>
    </location>
    <ligand>
        <name>Zn(2+)</name>
        <dbReference type="ChEBI" id="CHEBI:29105"/>
        <label>1</label>
    </ligand>
</feature>
<sequence length="369" mass="40174">MKERTIWRNVRLADRPQTADIVVEADGRIAELAGACTASGGKVIDCTGMYASSGWIDLHVHAVPGLDPYGDEIDEIGVKHGVTTIVDAGSCGADRIDELAASGQQARTRVLALLNVSRIGLQRIDELSELPWIDREEALQAITRHRDFIVGLKARMSGSVIGPNGLEPLHIARRLSGECGLPLMVHIGSRPPGVEEILPLLQERDVITHYLNGKQDNRLFDAAGEPIPALLDARARGVRLDVGHGTASFSFEVAEMAKRSGISFDTISTDIYRGNRLNGPVRSMSHVLTKFLHLGYKLEEIIPAVTSRSAEWLGRPELGRIKVGEPANLTLFEVADHPSELIDSEGEIRTAVQTIQARGVYTNGQYLTC</sequence>
<dbReference type="Gene3D" id="2.30.40.10">
    <property type="entry name" value="Urease, subunit C, domain 1"/>
    <property type="match status" value="1"/>
</dbReference>
<evidence type="ECO:0000313" key="5">
    <source>
        <dbReference type="Proteomes" id="UP000198855"/>
    </source>
</evidence>
<proteinExistence type="predicted"/>
<feature type="binding site" evidence="1">
    <location>
        <position position="209"/>
    </location>
    <ligand>
        <name>Zn(2+)</name>
        <dbReference type="ChEBI" id="CHEBI:29105"/>
        <label>2</label>
    </ligand>
</feature>
<feature type="binding site" evidence="1">
    <location>
        <position position="59"/>
    </location>
    <ligand>
        <name>Zn(2+)</name>
        <dbReference type="ChEBI" id="CHEBI:29105"/>
        <label>1</label>
    </ligand>
</feature>
<dbReference type="Proteomes" id="UP000198855">
    <property type="component" value="Unassembled WGS sequence"/>
</dbReference>
<dbReference type="InterPro" id="IPR032466">
    <property type="entry name" value="Metal_Hydrolase"/>
</dbReference>
<keyword evidence="5" id="KW-1185">Reference proteome</keyword>
<keyword evidence="1" id="KW-0862">Zinc</keyword>
<feature type="binding site" evidence="1">
    <location>
        <position position="186"/>
    </location>
    <ligand>
        <name>Zn(2+)</name>
        <dbReference type="ChEBI" id="CHEBI:29105"/>
        <label>2</label>
    </ligand>
</feature>
<dbReference type="PANTHER" id="PTHR42717:SF1">
    <property type="entry name" value="IMIDAZOLONEPROPIONASE AND RELATED AMIDOHYDROLASES"/>
    <property type="match status" value="1"/>
</dbReference>
<feature type="binding site" description="via carbamate group" evidence="1">
    <location>
        <position position="153"/>
    </location>
    <ligand>
        <name>Zn(2+)</name>
        <dbReference type="ChEBI" id="CHEBI:29105"/>
        <label>1</label>
    </ligand>
</feature>
<dbReference type="STRING" id="1045775.SAMN05216378_3846"/>
<feature type="site" description="Transition state stabilizer" evidence="3">
    <location>
        <position position="155"/>
    </location>
</feature>
<dbReference type="InterPro" id="IPR011059">
    <property type="entry name" value="Metal-dep_hydrolase_composite"/>
</dbReference>